<dbReference type="AlphaFoldDB" id="A0A1H1Y585"/>
<dbReference type="EMBL" id="LT629736">
    <property type="protein sequence ID" value="SDT16610.1"/>
    <property type="molecule type" value="Genomic_DNA"/>
</dbReference>
<dbReference type="RefSeq" id="WP_093396532.1">
    <property type="nucleotide sequence ID" value="NZ_LT629736.1"/>
</dbReference>
<keyword evidence="9" id="KW-1185">Reference proteome</keyword>
<feature type="region of interest" description="Disordered" evidence="6">
    <location>
        <begin position="108"/>
        <end position="147"/>
    </location>
</feature>
<dbReference type="OrthoDB" id="7346865at2"/>
<dbReference type="SUPFAM" id="SSF53807">
    <property type="entry name" value="Helical backbone' metal receptor"/>
    <property type="match status" value="1"/>
</dbReference>
<evidence type="ECO:0000256" key="2">
    <source>
        <dbReference type="ARBA" id="ARBA00015915"/>
    </source>
</evidence>
<keyword evidence="5" id="KW-0864">Zinc transport</keyword>
<organism evidence="8 9">
    <name type="scientific">Halopseudomonas xinjiangensis</name>
    <dbReference type="NCBI Taxonomy" id="487184"/>
    <lineage>
        <taxon>Bacteria</taxon>
        <taxon>Pseudomonadati</taxon>
        <taxon>Pseudomonadota</taxon>
        <taxon>Gammaproteobacteria</taxon>
        <taxon>Pseudomonadales</taxon>
        <taxon>Pseudomonadaceae</taxon>
        <taxon>Halopseudomonas</taxon>
    </lineage>
</organism>
<dbReference type="PANTHER" id="PTHR42953">
    <property type="entry name" value="HIGH-AFFINITY ZINC UPTAKE SYSTEM PROTEIN ZNUA-RELATED"/>
    <property type="match status" value="1"/>
</dbReference>
<dbReference type="STRING" id="487184.SAMN05216421_3052"/>
<dbReference type="GO" id="GO:0006829">
    <property type="term" value="P:zinc ion transport"/>
    <property type="evidence" value="ECO:0007669"/>
    <property type="project" value="UniProtKB-KW"/>
</dbReference>
<protein>
    <recommendedName>
        <fullName evidence="2">High-affinity zinc uptake system protein ZnuA</fullName>
    </recommendedName>
</protein>
<accession>A0A1H1Y585</accession>
<proteinExistence type="inferred from homology"/>
<keyword evidence="4 7" id="KW-0732">Signal</keyword>
<evidence type="ECO:0000256" key="4">
    <source>
        <dbReference type="ARBA" id="ARBA00022729"/>
    </source>
</evidence>
<dbReference type="Pfam" id="PF01297">
    <property type="entry name" value="ZnuA"/>
    <property type="match status" value="1"/>
</dbReference>
<dbReference type="GO" id="GO:0046872">
    <property type="term" value="F:metal ion binding"/>
    <property type="evidence" value="ECO:0007669"/>
    <property type="project" value="InterPro"/>
</dbReference>
<dbReference type="Proteomes" id="UP000243207">
    <property type="component" value="Chromosome I"/>
</dbReference>
<name>A0A1H1Y585_9GAMM</name>
<comment type="similarity">
    <text evidence="1">Belongs to the bacterial solute-binding protein 9 family.</text>
</comment>
<dbReference type="Gene3D" id="3.40.50.1980">
    <property type="entry name" value="Nitrogenase molybdenum iron protein domain"/>
    <property type="match status" value="2"/>
</dbReference>
<evidence type="ECO:0000256" key="1">
    <source>
        <dbReference type="ARBA" id="ARBA00011028"/>
    </source>
</evidence>
<evidence type="ECO:0000313" key="9">
    <source>
        <dbReference type="Proteomes" id="UP000243207"/>
    </source>
</evidence>
<keyword evidence="5" id="KW-0862">Zinc</keyword>
<dbReference type="NCBIfam" id="NF007091">
    <property type="entry name" value="PRK09545.1"/>
    <property type="match status" value="1"/>
</dbReference>
<feature type="signal peptide" evidence="7">
    <location>
        <begin position="1"/>
        <end position="19"/>
    </location>
</feature>
<evidence type="ECO:0000256" key="7">
    <source>
        <dbReference type="SAM" id="SignalP"/>
    </source>
</evidence>
<evidence type="ECO:0000256" key="3">
    <source>
        <dbReference type="ARBA" id="ARBA00022448"/>
    </source>
</evidence>
<evidence type="ECO:0000256" key="5">
    <source>
        <dbReference type="ARBA" id="ARBA00022906"/>
    </source>
</evidence>
<dbReference type="PANTHER" id="PTHR42953:SF3">
    <property type="entry name" value="HIGH-AFFINITY ZINC UPTAKE SYSTEM PROTEIN ZNUA"/>
    <property type="match status" value="1"/>
</dbReference>
<evidence type="ECO:0000313" key="8">
    <source>
        <dbReference type="EMBL" id="SDT16610.1"/>
    </source>
</evidence>
<dbReference type="FunFam" id="3.40.50.1980:FF:000006">
    <property type="entry name" value="Zinc ABC transporter substrate-binding protein ZnuA"/>
    <property type="match status" value="1"/>
</dbReference>
<feature type="compositionally biased region" description="Basic and acidic residues" evidence="6">
    <location>
        <begin position="113"/>
        <end position="146"/>
    </location>
</feature>
<keyword evidence="3" id="KW-0813">Transport</keyword>
<dbReference type="InterPro" id="IPR050492">
    <property type="entry name" value="Bact_metal-bind_prot9"/>
</dbReference>
<feature type="chain" id="PRO_5009266195" description="High-affinity zinc uptake system protein ZnuA" evidence="7">
    <location>
        <begin position="20"/>
        <end position="318"/>
    </location>
</feature>
<evidence type="ECO:0000256" key="6">
    <source>
        <dbReference type="SAM" id="MobiDB-lite"/>
    </source>
</evidence>
<gene>
    <name evidence="8" type="ORF">SAMN05216421_3052</name>
</gene>
<sequence>MLRCFALVIGLTLAVAARADEPRVLTTIKPLQLIAAAALDGIAEPELLLPVGASPHSYALRPSERRALEQAQRVYWVGPELELFLEHLLKSRDTDVALMHAAGVTLRPLGSGHADEHAEEDHGHDEHEHQQHAHAEEHGHGHDHGGTYDAHIWLSPTNAVAIARAMAADLASLFPEHSDRLGANITRFEEQVMQLDSRLQKRFEPLAGKPYFVFHDGYGYLEDHYGLRARGIFSLSHEVQPGARHVAQLRERLQEAGPSCVFSEPQFTPRLIESLTAGLPVRSAALDPLGGDAPVTAQGYVEFLTTLSDDLAGCLESL</sequence>
<dbReference type="InterPro" id="IPR006127">
    <property type="entry name" value="ZnuA-like"/>
</dbReference>
<reference evidence="9" key="1">
    <citation type="submission" date="2016-10" db="EMBL/GenBank/DDBJ databases">
        <authorList>
            <person name="Varghese N."/>
            <person name="Submissions S."/>
        </authorList>
    </citation>
    <scope>NUCLEOTIDE SEQUENCE [LARGE SCALE GENOMIC DNA]</scope>
    <source>
        <strain evidence="9">NRRL B-51270</strain>
    </source>
</reference>
<keyword evidence="5" id="KW-0406">Ion transport</keyword>